<dbReference type="Proteomes" id="UP000343335">
    <property type="component" value="Unassembled WGS sequence"/>
</dbReference>
<organism evidence="1 2">
    <name type="scientific">Pandoraea commovens</name>
    <dbReference type="NCBI Taxonomy" id="2508289"/>
    <lineage>
        <taxon>Bacteria</taxon>
        <taxon>Pseudomonadati</taxon>
        <taxon>Pseudomonadota</taxon>
        <taxon>Betaproteobacteria</taxon>
        <taxon>Burkholderiales</taxon>
        <taxon>Burkholderiaceae</taxon>
        <taxon>Pandoraea</taxon>
    </lineage>
</organism>
<dbReference type="RefSeq" id="WP_150665620.1">
    <property type="nucleotide sequence ID" value="NZ_CABPSA010000007.1"/>
</dbReference>
<dbReference type="EMBL" id="CABPSA010000007">
    <property type="protein sequence ID" value="VVE33885.1"/>
    <property type="molecule type" value="Genomic_DNA"/>
</dbReference>
<name>A0A5E4XCE6_9BURK</name>
<dbReference type="AlphaFoldDB" id="A0A5E4XCE6"/>
<accession>A0A5E4XCE6</accession>
<evidence type="ECO:0000313" key="2">
    <source>
        <dbReference type="Proteomes" id="UP000343335"/>
    </source>
</evidence>
<proteinExistence type="predicted"/>
<evidence type="ECO:0000313" key="1">
    <source>
        <dbReference type="EMBL" id="VVE33885.1"/>
    </source>
</evidence>
<reference evidence="1 2" key="1">
    <citation type="submission" date="2019-08" db="EMBL/GenBank/DDBJ databases">
        <authorList>
            <person name="Peeters C."/>
        </authorList>
    </citation>
    <scope>NUCLEOTIDE SEQUENCE [LARGE SCALE GENOMIC DNA]</scope>
    <source>
        <strain evidence="1 2">LMG 31010</strain>
    </source>
</reference>
<dbReference type="OrthoDB" id="9169457at2"/>
<protein>
    <submittedName>
        <fullName evidence="1">Uncharacterized protein</fullName>
    </submittedName>
</protein>
<gene>
    <name evidence="1" type="ORF">PCO31010_03813</name>
</gene>
<sequence>MLKLAKTDRIVTAYAEPAHGPGWANSPVWLIVRDGNGNLRQECLQRSELSADMHTLYRVSAAAHIEMTSAAERHIKIRKEKKNA</sequence>